<evidence type="ECO:0000256" key="1">
    <source>
        <dbReference type="ARBA" id="ARBA00023125"/>
    </source>
</evidence>
<evidence type="ECO:0000259" key="2">
    <source>
        <dbReference type="PROSITE" id="PS50943"/>
    </source>
</evidence>
<dbReference type="CDD" id="cd00093">
    <property type="entry name" value="HTH_XRE"/>
    <property type="match status" value="1"/>
</dbReference>
<gene>
    <name evidence="3" type="ORF">HYG85_11895</name>
</gene>
<dbReference type="InterPro" id="IPR050807">
    <property type="entry name" value="TransReg_Diox_bact_type"/>
</dbReference>
<dbReference type="SMART" id="SM00530">
    <property type="entry name" value="HTH_XRE"/>
    <property type="match status" value="1"/>
</dbReference>
<sequence length="110" mass="12652">MNTIGNRLRYFRKANKLTLKAIHEATGISTGNLSDIENNKVIPSGKTLLTLKNEYNLSADWLLSGSTVNNNIRNDEKEVLLNYNKLDYINRKLAISELKHMYEVQELKKE</sequence>
<keyword evidence="4" id="KW-1185">Reference proteome</keyword>
<keyword evidence="1" id="KW-0238">DNA-binding</keyword>
<evidence type="ECO:0000313" key="3">
    <source>
        <dbReference type="EMBL" id="QUH29569.1"/>
    </source>
</evidence>
<proteinExistence type="predicted"/>
<dbReference type="RefSeq" id="WP_212693602.1">
    <property type="nucleotide sequence ID" value="NZ_CP058561.1"/>
</dbReference>
<dbReference type="Proteomes" id="UP000677305">
    <property type="component" value="Chromosome"/>
</dbReference>
<organism evidence="3 4">
    <name type="scientific">Vallitalea guaymasensis</name>
    <dbReference type="NCBI Taxonomy" id="1185412"/>
    <lineage>
        <taxon>Bacteria</taxon>
        <taxon>Bacillati</taxon>
        <taxon>Bacillota</taxon>
        <taxon>Clostridia</taxon>
        <taxon>Lachnospirales</taxon>
        <taxon>Vallitaleaceae</taxon>
        <taxon>Vallitalea</taxon>
    </lineage>
</organism>
<evidence type="ECO:0000313" key="4">
    <source>
        <dbReference type="Proteomes" id="UP000677305"/>
    </source>
</evidence>
<reference evidence="3 4" key="1">
    <citation type="submission" date="2020-07" db="EMBL/GenBank/DDBJ databases">
        <title>Vallitalea guaymasensis genome.</title>
        <authorList>
            <person name="Postec A."/>
        </authorList>
    </citation>
    <scope>NUCLEOTIDE SEQUENCE [LARGE SCALE GENOMIC DNA]</scope>
    <source>
        <strain evidence="3 4">Ra1766G1</strain>
    </source>
</reference>
<dbReference type="InterPro" id="IPR010982">
    <property type="entry name" value="Lambda_DNA-bd_dom_sf"/>
</dbReference>
<protein>
    <submittedName>
        <fullName evidence="3">Helix-turn-helix transcriptional regulator</fullName>
    </submittedName>
</protein>
<dbReference type="Gene3D" id="1.10.260.40">
    <property type="entry name" value="lambda repressor-like DNA-binding domains"/>
    <property type="match status" value="1"/>
</dbReference>
<dbReference type="EMBL" id="CP058561">
    <property type="protein sequence ID" value="QUH29569.1"/>
    <property type="molecule type" value="Genomic_DNA"/>
</dbReference>
<feature type="domain" description="HTH cro/C1-type" evidence="2">
    <location>
        <begin position="8"/>
        <end position="62"/>
    </location>
</feature>
<dbReference type="PROSITE" id="PS50943">
    <property type="entry name" value="HTH_CROC1"/>
    <property type="match status" value="1"/>
</dbReference>
<dbReference type="GO" id="GO:0005829">
    <property type="term" value="C:cytosol"/>
    <property type="evidence" value="ECO:0007669"/>
    <property type="project" value="TreeGrafter"/>
</dbReference>
<accession>A0A8J8MB24</accession>
<dbReference type="GO" id="GO:0003700">
    <property type="term" value="F:DNA-binding transcription factor activity"/>
    <property type="evidence" value="ECO:0007669"/>
    <property type="project" value="TreeGrafter"/>
</dbReference>
<dbReference type="Pfam" id="PF12844">
    <property type="entry name" value="HTH_19"/>
    <property type="match status" value="1"/>
</dbReference>
<dbReference type="AlphaFoldDB" id="A0A8J8MB24"/>
<dbReference type="GO" id="GO:0003677">
    <property type="term" value="F:DNA binding"/>
    <property type="evidence" value="ECO:0007669"/>
    <property type="project" value="UniProtKB-KW"/>
</dbReference>
<dbReference type="SUPFAM" id="SSF47413">
    <property type="entry name" value="lambda repressor-like DNA-binding domains"/>
    <property type="match status" value="1"/>
</dbReference>
<dbReference type="PANTHER" id="PTHR46797">
    <property type="entry name" value="HTH-TYPE TRANSCRIPTIONAL REGULATOR"/>
    <property type="match status" value="1"/>
</dbReference>
<name>A0A8J8MB24_9FIRM</name>
<dbReference type="PANTHER" id="PTHR46797:SF1">
    <property type="entry name" value="METHYLPHOSPHONATE SYNTHASE"/>
    <property type="match status" value="1"/>
</dbReference>
<dbReference type="InterPro" id="IPR001387">
    <property type="entry name" value="Cro/C1-type_HTH"/>
</dbReference>
<dbReference type="KEGG" id="vgu:HYG85_11895"/>